<keyword evidence="8" id="KW-0675">Receptor</keyword>
<evidence type="ECO:0000256" key="12">
    <source>
        <dbReference type="SAM" id="SignalP"/>
    </source>
</evidence>
<evidence type="ECO:0000313" key="16">
    <source>
        <dbReference type="Proteomes" id="UP001497623"/>
    </source>
</evidence>
<dbReference type="Gene3D" id="1.20.1070.10">
    <property type="entry name" value="Rhodopsin 7-helix transmembrane proteins"/>
    <property type="match status" value="1"/>
</dbReference>
<evidence type="ECO:0000256" key="2">
    <source>
        <dbReference type="ARBA" id="ARBA00008077"/>
    </source>
</evidence>
<dbReference type="Pfam" id="PF01392">
    <property type="entry name" value="Fz"/>
    <property type="match status" value="1"/>
</dbReference>
<evidence type="ECO:0000256" key="10">
    <source>
        <dbReference type="SAM" id="MobiDB-lite"/>
    </source>
</evidence>
<dbReference type="GO" id="GO:0060070">
    <property type="term" value="P:canonical Wnt signaling pathway"/>
    <property type="evidence" value="ECO:0007669"/>
    <property type="project" value="TreeGrafter"/>
</dbReference>
<comment type="similarity">
    <text evidence="2">Belongs to the G-protein coupled receptor Fz/Smo family.</text>
</comment>
<keyword evidence="16" id="KW-1185">Reference proteome</keyword>
<feature type="transmembrane region" description="Helical" evidence="11">
    <location>
        <begin position="268"/>
        <end position="288"/>
    </location>
</feature>
<evidence type="ECO:0000256" key="3">
    <source>
        <dbReference type="ARBA" id="ARBA00022473"/>
    </source>
</evidence>
<evidence type="ECO:0000256" key="1">
    <source>
        <dbReference type="ARBA" id="ARBA00004141"/>
    </source>
</evidence>
<sequence>MMVMTTFRSISTMLQSLIFLILLASRCSVQGRELGGDPSYGLERPRSCERITVPMCKEMPYNKTRMPNLLGHFTQNEAAIHVHEFMPMVNLGCSKYLRFFLCSLYAPMCTTVSGTDIPSIPSCKSICLEVKSTCLPLLQSLNYTWPAPLECERLPTPSDGGLCMEFPNITSSNVTQKPPHKPPWTSRPASIGGVIQGVCPPRQTWVATRDGGVCAPLCTEDVLFRSADKHFAEVWMVVWGSLCFVSTLFTVLTFWLEPSRFRYPERSIICLSICYLIYSLAYVSRLVLSSELLSCETNHNGISHLAVEGLETYGCIVTFILQYYFGMASSIWWVVLTLTWFLSAGKKWSPEALQAYASYFHAASWGLPAIATFLILIFKQVDGDELSGLCYVGNVESWAHMGFVVAPLSSLLVLGMLFIGLGFVALFKIRKAIKHQSAPVSPARAFAASISFSGHSSSKRLSSNIINLEKLMVRIGVFSVLYVLPAVCLIACHVYEHINKHRWKIMASVAALDCSQPSMADKKKHYYETGSLGCTLEYSIPSVEIFMLKIFMSLVVGITSGMWIWSAKTMVLWQRFFMSCCNSRSPQRKKDGQLYRMAAQVPTIIGTDSNRQAFKVSHHHHQSGNQQQQQQQQQQHQQSLPPVQAFHEVPCHSVPPPPPPPSTATMHMSNV</sequence>
<keyword evidence="6 11" id="KW-0472">Membrane</keyword>
<dbReference type="InterPro" id="IPR036790">
    <property type="entry name" value="Frizzled_dom_sf"/>
</dbReference>
<evidence type="ECO:0000313" key="15">
    <source>
        <dbReference type="EMBL" id="CAL4122163.1"/>
    </source>
</evidence>
<feature type="disulfide bond" evidence="9">
    <location>
        <begin position="127"/>
        <end position="151"/>
    </location>
</feature>
<feature type="disulfide bond" evidence="9">
    <location>
        <begin position="56"/>
        <end position="102"/>
    </location>
</feature>
<dbReference type="PROSITE" id="PS50038">
    <property type="entry name" value="FZ"/>
    <property type="match status" value="1"/>
</dbReference>
<name>A0AAV2RFL5_MEGNR</name>
<proteinExistence type="inferred from homology"/>
<keyword evidence="7 9" id="KW-1015">Disulfide bond</keyword>
<dbReference type="InterPro" id="IPR000539">
    <property type="entry name" value="Frizzled/Smoothened_7TM"/>
</dbReference>
<evidence type="ECO:0008006" key="17">
    <source>
        <dbReference type="Google" id="ProtNLM"/>
    </source>
</evidence>
<dbReference type="PANTHER" id="PTHR11309:SF99">
    <property type="entry name" value="FRIZZLED-4"/>
    <property type="match status" value="1"/>
</dbReference>
<feature type="chain" id="PRO_5043763547" description="Frizzled-4" evidence="12">
    <location>
        <begin position="32"/>
        <end position="671"/>
    </location>
</feature>
<feature type="compositionally biased region" description="Low complexity" evidence="10">
    <location>
        <begin position="623"/>
        <end position="639"/>
    </location>
</feature>
<evidence type="ECO:0000259" key="13">
    <source>
        <dbReference type="PROSITE" id="PS50038"/>
    </source>
</evidence>
<dbReference type="GO" id="GO:0035567">
    <property type="term" value="P:non-canonical Wnt signaling pathway"/>
    <property type="evidence" value="ECO:0007669"/>
    <property type="project" value="TreeGrafter"/>
</dbReference>
<evidence type="ECO:0000256" key="6">
    <source>
        <dbReference type="ARBA" id="ARBA00023136"/>
    </source>
</evidence>
<feature type="transmembrane region" description="Helical" evidence="11">
    <location>
        <begin position="471"/>
        <end position="496"/>
    </location>
</feature>
<feature type="transmembrane region" description="Helical" evidence="11">
    <location>
        <begin position="398"/>
        <end position="427"/>
    </location>
</feature>
<comment type="subcellular location">
    <subcellularLocation>
        <location evidence="1">Membrane</location>
        <topology evidence="1">Multi-pass membrane protein</topology>
    </subcellularLocation>
</comment>
<feature type="domain" description="G-protein coupled receptors family 2 profile 2" evidence="14">
    <location>
        <begin position="232"/>
        <end position="572"/>
    </location>
</feature>
<dbReference type="EMBL" id="CAXKWB010019641">
    <property type="protein sequence ID" value="CAL4122163.1"/>
    <property type="molecule type" value="Genomic_DNA"/>
</dbReference>
<dbReference type="InterPro" id="IPR020067">
    <property type="entry name" value="Frizzled_dom"/>
</dbReference>
<dbReference type="GO" id="GO:0005615">
    <property type="term" value="C:extracellular space"/>
    <property type="evidence" value="ECO:0007669"/>
    <property type="project" value="TreeGrafter"/>
</dbReference>
<evidence type="ECO:0000256" key="5">
    <source>
        <dbReference type="ARBA" id="ARBA00022989"/>
    </source>
</evidence>
<keyword evidence="12" id="KW-0732">Signal</keyword>
<dbReference type="PRINTS" id="PR00489">
    <property type="entry name" value="FRIZZLED"/>
</dbReference>
<dbReference type="Gene3D" id="1.10.2000.10">
    <property type="entry name" value="Frizzled cysteine-rich domain"/>
    <property type="match status" value="1"/>
</dbReference>
<comment type="caution">
    <text evidence="15">The sequence shown here is derived from an EMBL/GenBank/DDBJ whole genome shotgun (WGS) entry which is preliminary data.</text>
</comment>
<gene>
    <name evidence="15" type="ORF">MNOR_LOCUS22885</name>
</gene>
<dbReference type="GO" id="GO:0017147">
    <property type="term" value="F:Wnt-protein binding"/>
    <property type="evidence" value="ECO:0007669"/>
    <property type="project" value="TreeGrafter"/>
</dbReference>
<feature type="transmembrane region" description="Helical" evidence="11">
    <location>
        <begin position="356"/>
        <end position="378"/>
    </location>
</feature>
<evidence type="ECO:0000256" key="4">
    <source>
        <dbReference type="ARBA" id="ARBA00022692"/>
    </source>
</evidence>
<feature type="disulfide bond" evidence="9">
    <location>
        <begin position="48"/>
        <end position="109"/>
    </location>
</feature>
<dbReference type="PANTHER" id="PTHR11309">
    <property type="entry name" value="FRIZZLED"/>
    <property type="match status" value="1"/>
</dbReference>
<dbReference type="AlphaFoldDB" id="A0AAV2RFL5"/>
<comment type="caution">
    <text evidence="9">Lacks conserved residue(s) required for the propagation of feature annotation.</text>
</comment>
<evidence type="ECO:0000256" key="7">
    <source>
        <dbReference type="ARBA" id="ARBA00023157"/>
    </source>
</evidence>
<feature type="transmembrane region" description="Helical" evidence="11">
    <location>
        <begin position="323"/>
        <end position="344"/>
    </location>
</feature>
<protein>
    <recommendedName>
        <fullName evidence="17">Frizzled-4</fullName>
    </recommendedName>
</protein>
<evidence type="ECO:0000256" key="9">
    <source>
        <dbReference type="PROSITE-ProRule" id="PRU00090"/>
    </source>
</evidence>
<evidence type="ECO:0000256" key="8">
    <source>
        <dbReference type="ARBA" id="ARBA00023170"/>
    </source>
</evidence>
<dbReference type="SMART" id="SM00063">
    <property type="entry name" value="FRI"/>
    <property type="match status" value="1"/>
</dbReference>
<accession>A0AAV2RFL5</accession>
<feature type="domain" description="FZ" evidence="13">
    <location>
        <begin position="43"/>
        <end position="166"/>
    </location>
</feature>
<dbReference type="InterPro" id="IPR015526">
    <property type="entry name" value="Frizzled/SFRP"/>
</dbReference>
<keyword evidence="4 11" id="KW-0812">Transmembrane</keyword>
<evidence type="ECO:0000259" key="14">
    <source>
        <dbReference type="PROSITE" id="PS50261"/>
    </source>
</evidence>
<evidence type="ECO:0000256" key="11">
    <source>
        <dbReference type="SAM" id="Phobius"/>
    </source>
</evidence>
<dbReference type="GO" id="GO:0004888">
    <property type="term" value="F:transmembrane signaling receptor activity"/>
    <property type="evidence" value="ECO:0007669"/>
    <property type="project" value="InterPro"/>
</dbReference>
<dbReference type="Pfam" id="PF01534">
    <property type="entry name" value="Frizzled"/>
    <property type="match status" value="1"/>
</dbReference>
<feature type="compositionally biased region" description="Pro residues" evidence="10">
    <location>
        <begin position="653"/>
        <end position="662"/>
    </location>
</feature>
<reference evidence="15 16" key="1">
    <citation type="submission" date="2024-05" db="EMBL/GenBank/DDBJ databases">
        <authorList>
            <person name="Wallberg A."/>
        </authorList>
    </citation>
    <scope>NUCLEOTIDE SEQUENCE [LARGE SCALE GENOMIC DNA]</scope>
</reference>
<keyword evidence="3" id="KW-0217">Developmental protein</keyword>
<feature type="region of interest" description="Disordered" evidence="10">
    <location>
        <begin position="614"/>
        <end position="671"/>
    </location>
</feature>
<organism evidence="15 16">
    <name type="scientific">Meganyctiphanes norvegica</name>
    <name type="common">Northern krill</name>
    <name type="synonym">Thysanopoda norvegica</name>
    <dbReference type="NCBI Taxonomy" id="48144"/>
    <lineage>
        <taxon>Eukaryota</taxon>
        <taxon>Metazoa</taxon>
        <taxon>Ecdysozoa</taxon>
        <taxon>Arthropoda</taxon>
        <taxon>Crustacea</taxon>
        <taxon>Multicrustacea</taxon>
        <taxon>Malacostraca</taxon>
        <taxon>Eumalacostraca</taxon>
        <taxon>Eucarida</taxon>
        <taxon>Euphausiacea</taxon>
        <taxon>Euphausiidae</taxon>
        <taxon>Meganyctiphanes</taxon>
    </lineage>
</organism>
<dbReference type="SUPFAM" id="SSF63501">
    <property type="entry name" value="Frizzled cysteine-rich domain"/>
    <property type="match status" value="1"/>
</dbReference>
<feature type="transmembrane region" description="Helical" evidence="11">
    <location>
        <begin position="545"/>
        <end position="565"/>
    </location>
</feature>
<dbReference type="Proteomes" id="UP001497623">
    <property type="component" value="Unassembled WGS sequence"/>
</dbReference>
<dbReference type="SMART" id="SM01330">
    <property type="entry name" value="Frizzled"/>
    <property type="match status" value="1"/>
</dbReference>
<feature type="transmembrane region" description="Helical" evidence="11">
    <location>
        <begin position="234"/>
        <end position="256"/>
    </location>
</feature>
<dbReference type="GO" id="GO:0016020">
    <property type="term" value="C:membrane"/>
    <property type="evidence" value="ECO:0007669"/>
    <property type="project" value="UniProtKB-SubCell"/>
</dbReference>
<keyword evidence="5 11" id="KW-1133">Transmembrane helix</keyword>
<feature type="signal peptide" evidence="12">
    <location>
        <begin position="1"/>
        <end position="31"/>
    </location>
</feature>
<dbReference type="InterPro" id="IPR017981">
    <property type="entry name" value="GPCR_2-like_7TM"/>
</dbReference>
<dbReference type="PROSITE" id="PS50261">
    <property type="entry name" value="G_PROTEIN_RECEP_F2_4"/>
    <property type="match status" value="1"/>
</dbReference>